<sequence>MKRLTPVLDYSTFYPGHQTPKEPLEIIKGYDLEMVVLTMIGLRNSLDRNRYQHQKDGAVENIIGNLPPEKARRLKAFLGSGHSFTFVQSAVIDKIVLDLFKSLKDNQITRELNDGQYEQRIFDVLLSYNEHYYDNGILDRSFTNHELMWTLVMMQGVSRVSKVDFVRTGLIKHLLMLDFLQKSLGADFIALQKSFRERTGLETIYFFIMSLRHIFDFLERSGALVPQLQRQDSSLSYLEPMELLINKKVASEENFNMGMMLSKPFFETSAGTIYVIDHRNFSLISERAFMYLLFYKTNYQKLAGFKNMNGLLAHFGKKYYEEFLMGTLLRSLEKQGVRLLESDDIFLADFTLIVNETEVFVFEIKSVAQHYRIFDEQSAEELQKHVDKNYVEGKKGISQLDRYITYIKQDDKKLLQIRNSSHKLNIYPVIICTDPKAATYGINDYVGQKADEVFSKFEADFKKVMPLTMIQADFFVDNISLLSKDKTMLKKLINEYHYFLKREKQRFKKDGTSQNLIRSMTSFDQYAIDKFGAFTLPQEQIYYDLKEIFQLNISD</sequence>
<reference evidence="1 2" key="1">
    <citation type="submission" date="2024-03" db="EMBL/GenBank/DDBJ databases">
        <title>Sequence of Lycoming College Course Isolates.</title>
        <authorList>
            <person name="Plotts O."/>
            <person name="Newman J."/>
        </authorList>
    </citation>
    <scope>NUCLEOTIDE SEQUENCE [LARGE SCALE GENOMIC DNA]</scope>
    <source>
        <strain evidence="1 2">CJB-3</strain>
    </source>
</reference>
<comment type="caution">
    <text evidence="1">The sequence shown here is derived from an EMBL/GenBank/DDBJ whole genome shotgun (WGS) entry which is preliminary data.</text>
</comment>
<protein>
    <recommendedName>
        <fullName evidence="3">Nuclease-like protein</fullName>
    </recommendedName>
</protein>
<accession>A0ABU8NJ78</accession>
<name>A0ABU8NJ78_9SPHI</name>
<evidence type="ECO:0008006" key="3">
    <source>
        <dbReference type="Google" id="ProtNLM"/>
    </source>
</evidence>
<dbReference type="RefSeq" id="WP_337715292.1">
    <property type="nucleotide sequence ID" value="NZ_JBBEUB010000001.1"/>
</dbReference>
<evidence type="ECO:0000313" key="2">
    <source>
        <dbReference type="Proteomes" id="UP001378956"/>
    </source>
</evidence>
<dbReference type="EMBL" id="JBBEUB010000001">
    <property type="protein sequence ID" value="MEJ2901525.1"/>
    <property type="molecule type" value="Genomic_DNA"/>
</dbReference>
<gene>
    <name evidence="1" type="ORF">WAE58_03780</name>
</gene>
<proteinExistence type="predicted"/>
<dbReference type="Proteomes" id="UP001378956">
    <property type="component" value="Unassembled WGS sequence"/>
</dbReference>
<organism evidence="1 2">
    <name type="scientific">Pedobacter panaciterrae</name>
    <dbReference type="NCBI Taxonomy" id="363849"/>
    <lineage>
        <taxon>Bacteria</taxon>
        <taxon>Pseudomonadati</taxon>
        <taxon>Bacteroidota</taxon>
        <taxon>Sphingobacteriia</taxon>
        <taxon>Sphingobacteriales</taxon>
        <taxon>Sphingobacteriaceae</taxon>
        <taxon>Pedobacter</taxon>
    </lineage>
</organism>
<keyword evidence="2" id="KW-1185">Reference proteome</keyword>
<evidence type="ECO:0000313" key="1">
    <source>
        <dbReference type="EMBL" id="MEJ2901525.1"/>
    </source>
</evidence>